<dbReference type="STRING" id="1287681.M7TN57"/>
<proteinExistence type="predicted"/>
<dbReference type="KEGG" id="ela:UCREL1_4878"/>
<dbReference type="Proteomes" id="UP000012174">
    <property type="component" value="Unassembled WGS sequence"/>
</dbReference>
<dbReference type="eggNOG" id="ENOG502TC12">
    <property type="taxonomic scope" value="Eukaryota"/>
</dbReference>
<name>M7TN57_EUTLA</name>
<dbReference type="OrthoDB" id="2119228at2759"/>
<dbReference type="EMBL" id="KB706305">
    <property type="protein sequence ID" value="EMR68110.1"/>
    <property type="molecule type" value="Genomic_DNA"/>
</dbReference>
<keyword evidence="3" id="KW-1185">Reference proteome</keyword>
<dbReference type="AlphaFoldDB" id="M7TN57"/>
<sequence>MQFSTAFALAAFTGFSIAAPALKDRYIKGQCGVHVTQYQKNENGVGADYKFDVRILDAGGNTIGLDIGHAIPNFQSAAIASALDYLLIVTAGSVDQDPVQFAYAGYTFSSSSGCSTGGYEDGNREMDCGFSC</sequence>
<evidence type="ECO:0000313" key="3">
    <source>
        <dbReference type="Proteomes" id="UP000012174"/>
    </source>
</evidence>
<evidence type="ECO:0000256" key="1">
    <source>
        <dbReference type="SAM" id="SignalP"/>
    </source>
</evidence>
<feature type="signal peptide" evidence="1">
    <location>
        <begin position="1"/>
        <end position="18"/>
    </location>
</feature>
<gene>
    <name evidence="2" type="ORF">UCREL1_4878</name>
</gene>
<organism evidence="2 3">
    <name type="scientific">Eutypa lata (strain UCR-EL1)</name>
    <name type="common">Grapevine dieback disease fungus</name>
    <name type="synonym">Eutypa armeniacae</name>
    <dbReference type="NCBI Taxonomy" id="1287681"/>
    <lineage>
        <taxon>Eukaryota</taxon>
        <taxon>Fungi</taxon>
        <taxon>Dikarya</taxon>
        <taxon>Ascomycota</taxon>
        <taxon>Pezizomycotina</taxon>
        <taxon>Sordariomycetes</taxon>
        <taxon>Xylariomycetidae</taxon>
        <taxon>Xylariales</taxon>
        <taxon>Diatrypaceae</taxon>
        <taxon>Eutypa</taxon>
    </lineage>
</organism>
<evidence type="ECO:0000313" key="2">
    <source>
        <dbReference type="EMBL" id="EMR68110.1"/>
    </source>
</evidence>
<accession>M7TN57</accession>
<dbReference type="HOGENOM" id="CLU_1917064_0_0_1"/>
<protein>
    <submittedName>
        <fullName evidence="2">Uncharacterized protein</fullName>
    </submittedName>
</protein>
<feature type="chain" id="PRO_5004085834" evidence="1">
    <location>
        <begin position="19"/>
        <end position="132"/>
    </location>
</feature>
<keyword evidence="1" id="KW-0732">Signal</keyword>
<reference evidence="3" key="1">
    <citation type="journal article" date="2013" name="Genome Announc.">
        <title>Draft genome sequence of the grapevine dieback fungus Eutypa lata UCR-EL1.</title>
        <authorList>
            <person name="Blanco-Ulate B."/>
            <person name="Rolshausen P.E."/>
            <person name="Cantu D."/>
        </authorList>
    </citation>
    <scope>NUCLEOTIDE SEQUENCE [LARGE SCALE GENOMIC DNA]</scope>
    <source>
        <strain evidence="3">UCR-EL1</strain>
    </source>
</reference>